<dbReference type="KEGG" id="tva:4761404"/>
<feature type="region of interest" description="Disordered" evidence="3">
    <location>
        <begin position="169"/>
        <end position="271"/>
    </location>
</feature>
<accession>A2EUT8</accession>
<dbReference type="VEuPathDB" id="TrichDB:TVAGG3_0192090"/>
<dbReference type="InterPro" id="IPR000008">
    <property type="entry name" value="C2_dom"/>
</dbReference>
<dbReference type="PROSITE" id="PS50004">
    <property type="entry name" value="C2"/>
    <property type="match status" value="1"/>
</dbReference>
<dbReference type="CDD" id="cd00030">
    <property type="entry name" value="C2"/>
    <property type="match status" value="1"/>
</dbReference>
<dbReference type="GO" id="GO:0005509">
    <property type="term" value="F:calcium ion binding"/>
    <property type="evidence" value="ECO:0000318"/>
    <property type="project" value="GO_Central"/>
</dbReference>
<gene>
    <name evidence="5" type="ORF">TVAG_041990</name>
</gene>
<feature type="compositionally biased region" description="Pro residues" evidence="3">
    <location>
        <begin position="207"/>
        <end position="220"/>
    </location>
</feature>
<protein>
    <submittedName>
        <fullName evidence="5">C2 domain containing protein</fullName>
    </submittedName>
</protein>
<dbReference type="GO" id="GO:0016020">
    <property type="term" value="C:membrane"/>
    <property type="evidence" value="ECO:0000318"/>
    <property type="project" value="GO_Central"/>
</dbReference>
<dbReference type="PANTHER" id="PTHR45911:SF4">
    <property type="entry name" value="MULTIPLE C2 AND TRANSMEMBRANE DOMAIN-CONTAINING PROTEIN"/>
    <property type="match status" value="1"/>
</dbReference>
<dbReference type="eggNOG" id="KOG1012">
    <property type="taxonomic scope" value="Eukaryota"/>
</dbReference>
<dbReference type="SUPFAM" id="SSF49562">
    <property type="entry name" value="C2 domain (Calcium/lipid-binding domain, CaLB)"/>
    <property type="match status" value="1"/>
</dbReference>
<feature type="compositionally biased region" description="Low complexity" evidence="3">
    <location>
        <begin position="176"/>
        <end position="206"/>
    </location>
</feature>
<reference evidence="5" key="1">
    <citation type="submission" date="2006-10" db="EMBL/GenBank/DDBJ databases">
        <authorList>
            <person name="Amadeo P."/>
            <person name="Zhao Q."/>
            <person name="Wortman J."/>
            <person name="Fraser-Liggett C."/>
            <person name="Carlton J."/>
        </authorList>
    </citation>
    <scope>NUCLEOTIDE SEQUENCE</scope>
    <source>
        <strain evidence="5">G3</strain>
    </source>
</reference>
<evidence type="ECO:0000259" key="4">
    <source>
        <dbReference type="PROSITE" id="PS50004"/>
    </source>
</evidence>
<proteinExistence type="predicted"/>
<dbReference type="SMART" id="SM00239">
    <property type="entry name" value="C2"/>
    <property type="match status" value="1"/>
</dbReference>
<keyword evidence="1" id="KW-0479">Metal-binding</keyword>
<dbReference type="InParanoid" id="A2EUT8"/>
<reference evidence="5" key="2">
    <citation type="journal article" date="2007" name="Science">
        <title>Draft genome sequence of the sexually transmitted pathogen Trichomonas vaginalis.</title>
        <authorList>
            <person name="Carlton J.M."/>
            <person name="Hirt R.P."/>
            <person name="Silva J.C."/>
            <person name="Delcher A.L."/>
            <person name="Schatz M."/>
            <person name="Zhao Q."/>
            <person name="Wortman J.R."/>
            <person name="Bidwell S.L."/>
            <person name="Alsmark U.C.M."/>
            <person name="Besteiro S."/>
            <person name="Sicheritz-Ponten T."/>
            <person name="Noel C.J."/>
            <person name="Dacks J.B."/>
            <person name="Foster P.G."/>
            <person name="Simillion C."/>
            <person name="Van de Peer Y."/>
            <person name="Miranda-Saavedra D."/>
            <person name="Barton G.J."/>
            <person name="Westrop G.D."/>
            <person name="Mueller S."/>
            <person name="Dessi D."/>
            <person name="Fiori P.L."/>
            <person name="Ren Q."/>
            <person name="Paulsen I."/>
            <person name="Zhang H."/>
            <person name="Bastida-Corcuera F.D."/>
            <person name="Simoes-Barbosa A."/>
            <person name="Brown M.T."/>
            <person name="Hayes R.D."/>
            <person name="Mukherjee M."/>
            <person name="Okumura C.Y."/>
            <person name="Schneider R."/>
            <person name="Smith A.J."/>
            <person name="Vanacova S."/>
            <person name="Villalvazo M."/>
            <person name="Haas B.J."/>
            <person name="Pertea M."/>
            <person name="Feldblyum T.V."/>
            <person name="Utterback T.R."/>
            <person name="Shu C.L."/>
            <person name="Osoegawa K."/>
            <person name="de Jong P.J."/>
            <person name="Hrdy I."/>
            <person name="Horvathova L."/>
            <person name="Zubacova Z."/>
            <person name="Dolezal P."/>
            <person name="Malik S.B."/>
            <person name="Logsdon J.M. Jr."/>
            <person name="Henze K."/>
            <person name="Gupta A."/>
            <person name="Wang C.C."/>
            <person name="Dunne R.L."/>
            <person name="Upcroft J.A."/>
            <person name="Upcroft P."/>
            <person name="White O."/>
            <person name="Salzberg S.L."/>
            <person name="Tang P."/>
            <person name="Chiu C.-H."/>
            <person name="Lee Y.-S."/>
            <person name="Embley T.M."/>
            <person name="Coombs G.H."/>
            <person name="Mottram J.C."/>
            <person name="Tachezy J."/>
            <person name="Fraser-Liggett C.M."/>
            <person name="Johnson P.J."/>
        </authorList>
    </citation>
    <scope>NUCLEOTIDE SEQUENCE [LARGE SCALE GENOMIC DNA]</scope>
    <source>
        <strain evidence="5">G3</strain>
    </source>
</reference>
<name>A2EUT8_TRIV3</name>
<evidence type="ECO:0000313" key="6">
    <source>
        <dbReference type="Proteomes" id="UP000001542"/>
    </source>
</evidence>
<evidence type="ECO:0000256" key="1">
    <source>
        <dbReference type="ARBA" id="ARBA00022723"/>
    </source>
</evidence>
<feature type="domain" description="C2" evidence="4">
    <location>
        <begin position="1"/>
        <end position="103"/>
    </location>
</feature>
<dbReference type="OrthoDB" id="270970at2759"/>
<evidence type="ECO:0000256" key="3">
    <source>
        <dbReference type="SAM" id="MobiDB-lite"/>
    </source>
</evidence>
<dbReference type="Gene3D" id="2.60.40.150">
    <property type="entry name" value="C2 domain"/>
    <property type="match status" value="1"/>
</dbReference>
<dbReference type="Pfam" id="PF00168">
    <property type="entry name" value="C2"/>
    <property type="match status" value="1"/>
</dbReference>
<organism evidence="5 6">
    <name type="scientific">Trichomonas vaginalis (strain ATCC PRA-98 / G3)</name>
    <dbReference type="NCBI Taxonomy" id="412133"/>
    <lineage>
        <taxon>Eukaryota</taxon>
        <taxon>Metamonada</taxon>
        <taxon>Parabasalia</taxon>
        <taxon>Trichomonadida</taxon>
        <taxon>Trichomonadidae</taxon>
        <taxon>Trichomonas</taxon>
    </lineage>
</organism>
<dbReference type="SMR" id="A2EUT8"/>
<dbReference type="Proteomes" id="UP000001542">
    <property type="component" value="Unassembled WGS sequence"/>
</dbReference>
<keyword evidence="6" id="KW-1185">Reference proteome</keyword>
<dbReference type="InterPro" id="IPR035892">
    <property type="entry name" value="C2_domain_sf"/>
</dbReference>
<dbReference type="EMBL" id="DS113501">
    <property type="protein sequence ID" value="EAY03547.1"/>
    <property type="molecule type" value="Genomic_DNA"/>
</dbReference>
<evidence type="ECO:0000313" key="5">
    <source>
        <dbReference type="EMBL" id="EAY03547.1"/>
    </source>
</evidence>
<feature type="compositionally biased region" description="Low complexity" evidence="3">
    <location>
        <begin position="221"/>
        <end position="250"/>
    </location>
</feature>
<dbReference type="RefSeq" id="XP_001315770.1">
    <property type="nucleotide sequence ID" value="XM_001315735.1"/>
</dbReference>
<keyword evidence="2" id="KW-0106">Calcium</keyword>
<dbReference type="PANTHER" id="PTHR45911">
    <property type="entry name" value="C2 DOMAIN-CONTAINING PROTEIN"/>
    <property type="match status" value="1"/>
</dbReference>
<dbReference type="AlphaFoldDB" id="A2EUT8"/>
<dbReference type="VEuPathDB" id="TrichDB:TVAG_041990"/>
<evidence type="ECO:0000256" key="2">
    <source>
        <dbReference type="ARBA" id="ARBA00022837"/>
    </source>
</evidence>
<dbReference type="OMA" id="THVAENC"/>
<sequence length="271" mass="30896">MAYNLHVRAIEAQDLPKMDTFGRCDCYLIFSLDSNAHKFRGKTIKNNYNPRWNQDFHLRVSNFASDSLNIKLMDEDAIEDDPVGHLKIPLCSFTPNQVYDKWFDPTPAKHVKKAGRLHLMIHLAADGVQPFVNAPPPTAAFGGFGAMVNSAQMFNQSIMNMARNPMMPQPYPQPYQQPGYPAPYQQYPPQQGYPQPYQQYPQQQRYPPQPGYPQPYPPQQGYPQQYPPQQGYPQQQYPPQQGYPQLYPPQQGYPPQQPPAGGVAPIYPAPM</sequence>